<feature type="compositionally biased region" description="Gly residues" evidence="5">
    <location>
        <begin position="267"/>
        <end position="279"/>
    </location>
</feature>
<keyword evidence="2 6" id="KW-0812">Transmembrane</keyword>
<feature type="transmembrane region" description="Helical" evidence="6">
    <location>
        <begin position="49"/>
        <end position="76"/>
    </location>
</feature>
<feature type="region of interest" description="Disordered" evidence="5">
    <location>
        <begin position="263"/>
        <end position="292"/>
    </location>
</feature>
<dbReference type="GeneID" id="54327251"/>
<evidence type="ECO:0000256" key="3">
    <source>
        <dbReference type="ARBA" id="ARBA00022989"/>
    </source>
</evidence>
<dbReference type="SUPFAM" id="SSF144091">
    <property type="entry name" value="Rhomboid-like"/>
    <property type="match status" value="1"/>
</dbReference>
<evidence type="ECO:0000256" key="6">
    <source>
        <dbReference type="SAM" id="Phobius"/>
    </source>
</evidence>
<comment type="subcellular location">
    <subcellularLocation>
        <location evidence="1">Membrane</location>
        <topology evidence="1">Multi-pass membrane protein</topology>
    </subcellularLocation>
</comment>
<feature type="transmembrane region" description="Helical" evidence="6">
    <location>
        <begin position="88"/>
        <end position="111"/>
    </location>
</feature>
<protein>
    <recommendedName>
        <fullName evidence="9">Peptidase S54 rhomboid domain-containing protein</fullName>
    </recommendedName>
</protein>
<dbReference type="RefSeq" id="XP_033428025.1">
    <property type="nucleotide sequence ID" value="XM_033569219.1"/>
</dbReference>
<feature type="transmembrane region" description="Helical" evidence="6">
    <location>
        <begin position="12"/>
        <end position="29"/>
    </location>
</feature>
<sequence>MLTPGLTNAPITKLLLIYTVAASVALSILDLKHLSAIHVSPHLHPYGQYWRILLWQVAGFANSTEALFAAMIVYHCRVVERAWGKRKMATFLLSTLPYTTLLPPILLALLVRPLSLNTVGYLPSGPTASLFAVLAQYHASIPHTVRYCISTSASSSETSNENSSSSIGKSLTLLLSDKSTTYLVAAQLALSQFPGMMLPAVVGWGVGVAWRMELLPGLSAGSTWRVPAWMVGERENRRISRSGNRAGQYDDLRRRLEGEAVTVAASGVGGSSSGSGSGSGSAQRQRLRMGGD</sequence>
<dbReference type="VEuPathDB" id="FungiDB:EYZ11_011118"/>
<comment type="caution">
    <text evidence="7">The sequence shown here is derived from an EMBL/GenBank/DDBJ whole genome shotgun (WGS) entry which is preliminary data.</text>
</comment>
<name>A0A5M9MTG2_9EURO</name>
<evidence type="ECO:0000256" key="1">
    <source>
        <dbReference type="ARBA" id="ARBA00004141"/>
    </source>
</evidence>
<evidence type="ECO:0008006" key="9">
    <source>
        <dbReference type="Google" id="ProtNLM"/>
    </source>
</evidence>
<dbReference type="AlphaFoldDB" id="A0A5M9MTG2"/>
<organism evidence="7 8">
    <name type="scientific">Aspergillus tanneri</name>
    <dbReference type="NCBI Taxonomy" id="1220188"/>
    <lineage>
        <taxon>Eukaryota</taxon>
        <taxon>Fungi</taxon>
        <taxon>Dikarya</taxon>
        <taxon>Ascomycota</taxon>
        <taxon>Pezizomycotina</taxon>
        <taxon>Eurotiomycetes</taxon>
        <taxon>Eurotiomycetidae</taxon>
        <taxon>Eurotiales</taxon>
        <taxon>Aspergillaceae</taxon>
        <taxon>Aspergillus</taxon>
        <taxon>Aspergillus subgen. Circumdati</taxon>
    </lineage>
</organism>
<dbReference type="PANTHER" id="PTHR43066">
    <property type="entry name" value="RHOMBOID-RELATED PROTEIN"/>
    <property type="match status" value="1"/>
</dbReference>
<evidence type="ECO:0000256" key="5">
    <source>
        <dbReference type="SAM" id="MobiDB-lite"/>
    </source>
</evidence>
<evidence type="ECO:0000256" key="4">
    <source>
        <dbReference type="ARBA" id="ARBA00023136"/>
    </source>
</evidence>
<dbReference type="OrthoDB" id="272778at2759"/>
<dbReference type="InterPro" id="IPR035952">
    <property type="entry name" value="Rhomboid-like_sf"/>
</dbReference>
<evidence type="ECO:0000256" key="2">
    <source>
        <dbReference type="ARBA" id="ARBA00022692"/>
    </source>
</evidence>
<accession>A0A5M9MTG2</accession>
<reference evidence="7 8" key="1">
    <citation type="submission" date="2019-08" db="EMBL/GenBank/DDBJ databases">
        <title>The genome sequence of a newly discovered highly antifungal drug resistant Aspergillus species, Aspergillus tanneri NIH 1004.</title>
        <authorList>
            <person name="Mounaud S."/>
            <person name="Singh I."/>
            <person name="Joardar V."/>
            <person name="Pakala S."/>
            <person name="Pakala S."/>
            <person name="Venepally P."/>
            <person name="Chung J.K."/>
            <person name="Losada L."/>
            <person name="Nierman W.C."/>
        </authorList>
    </citation>
    <scope>NUCLEOTIDE SEQUENCE [LARGE SCALE GENOMIC DNA]</scope>
    <source>
        <strain evidence="7 8">NIH1004</strain>
    </source>
</reference>
<dbReference type="GO" id="GO:0016020">
    <property type="term" value="C:membrane"/>
    <property type="evidence" value="ECO:0007669"/>
    <property type="project" value="UniProtKB-SubCell"/>
</dbReference>
<evidence type="ECO:0000313" key="8">
    <source>
        <dbReference type="Proteomes" id="UP000324241"/>
    </source>
</evidence>
<keyword evidence="4 6" id="KW-0472">Membrane</keyword>
<dbReference type="EMBL" id="QUQM01000003">
    <property type="protein sequence ID" value="KAA8648664.1"/>
    <property type="molecule type" value="Genomic_DNA"/>
</dbReference>
<evidence type="ECO:0000313" key="7">
    <source>
        <dbReference type="EMBL" id="KAA8648664.1"/>
    </source>
</evidence>
<gene>
    <name evidence="7" type="ORF">ATNIH1004_004549</name>
</gene>
<dbReference type="PANTHER" id="PTHR43066:SF21">
    <property type="entry name" value="UBIQUITIN-ASSOCIATED DOMAIN-CONTAINING PROTEIN 2"/>
    <property type="match status" value="1"/>
</dbReference>
<dbReference type="GO" id="GO:0004252">
    <property type="term" value="F:serine-type endopeptidase activity"/>
    <property type="evidence" value="ECO:0007669"/>
    <property type="project" value="TreeGrafter"/>
</dbReference>
<proteinExistence type="predicted"/>
<dbReference type="Proteomes" id="UP000324241">
    <property type="component" value="Unassembled WGS sequence"/>
</dbReference>
<keyword evidence="3 6" id="KW-1133">Transmembrane helix</keyword>